<gene>
    <name evidence="2" type="ORF">GRX03_00630</name>
</gene>
<keyword evidence="3" id="KW-1185">Reference proteome</keyword>
<feature type="compositionally biased region" description="Basic and acidic residues" evidence="1">
    <location>
        <begin position="1"/>
        <end position="33"/>
    </location>
</feature>
<proteinExistence type="predicted"/>
<organism evidence="2 3">
    <name type="scientific">Halovenus carboxidivorans</name>
    <dbReference type="NCBI Taxonomy" id="2692199"/>
    <lineage>
        <taxon>Archaea</taxon>
        <taxon>Methanobacteriati</taxon>
        <taxon>Methanobacteriota</taxon>
        <taxon>Stenosarchaea group</taxon>
        <taxon>Halobacteria</taxon>
        <taxon>Halobacteriales</taxon>
        <taxon>Haloarculaceae</taxon>
        <taxon>Halovenus</taxon>
    </lineage>
</organism>
<evidence type="ECO:0000313" key="3">
    <source>
        <dbReference type="Proteomes" id="UP000466535"/>
    </source>
</evidence>
<evidence type="ECO:0000313" key="2">
    <source>
        <dbReference type="EMBL" id="MXR50115.1"/>
    </source>
</evidence>
<dbReference type="RefSeq" id="WP_159762276.1">
    <property type="nucleotide sequence ID" value="NZ_WUUT01000001.1"/>
</dbReference>
<dbReference type="OrthoDB" id="197849at2157"/>
<accession>A0A6B0SXP4</accession>
<feature type="region of interest" description="Disordered" evidence="1">
    <location>
        <begin position="1"/>
        <end position="45"/>
    </location>
</feature>
<dbReference type="EMBL" id="WUUT01000001">
    <property type="protein sequence ID" value="MXR50115.1"/>
    <property type="molecule type" value="Genomic_DNA"/>
</dbReference>
<dbReference type="AlphaFoldDB" id="A0A6B0SXP4"/>
<sequence>MADNKSGRDKQAHDEAKRQQKREMVAELERMDETEPPVPESDLSELKDELEAVSFPATGAELVEAVGDVPVYEEYVAADLLPATDADRYETAGAVTAQVQRPTVAGAMKQITEASETVTSLEFGRSQWDAYQKTMRALTAIDADDDDMAVTVMTEWIVDKITAGETLPGSRAVRRQAATFCREAGYEIRNDEWLGV</sequence>
<evidence type="ECO:0000256" key="1">
    <source>
        <dbReference type="SAM" id="MobiDB-lite"/>
    </source>
</evidence>
<name>A0A6B0SXP4_9EURY</name>
<comment type="caution">
    <text evidence="2">The sequence shown here is derived from an EMBL/GenBank/DDBJ whole genome shotgun (WGS) entry which is preliminary data.</text>
</comment>
<protein>
    <submittedName>
        <fullName evidence="2">Uncharacterized protein</fullName>
    </submittedName>
</protein>
<dbReference type="Proteomes" id="UP000466535">
    <property type="component" value="Unassembled WGS sequence"/>
</dbReference>
<reference evidence="2 3" key="1">
    <citation type="submission" date="2019-12" db="EMBL/GenBank/DDBJ databases">
        <title>Isolation and characterization of three novel carbon monoxide-oxidizing members of Halobacteria from salione crusts and soils.</title>
        <authorList>
            <person name="Myers M.R."/>
            <person name="King G.M."/>
        </authorList>
    </citation>
    <scope>NUCLEOTIDE SEQUENCE [LARGE SCALE GENOMIC DNA]</scope>
    <source>
        <strain evidence="2 3">WSH3</strain>
    </source>
</reference>